<dbReference type="AlphaFoldDB" id="A0AAN5VJS9"/>
<reference evidence="1" key="2">
    <citation type="submission" date="2021-06" db="EMBL/GenBank/DDBJ databases">
        <authorList>
            <consortium name="NCBI Pathogen Detection Project"/>
        </authorList>
    </citation>
    <scope>NUCLEOTIDE SEQUENCE</scope>
    <source>
        <strain evidence="1">HN1000</strain>
    </source>
</reference>
<name>A0AAN5VJS9_CLODI</name>
<reference evidence="1" key="1">
    <citation type="journal article" date="2018" name="Genome Biol.">
        <title>SKESA: strategic k-mer extension for scrupulous assemblies.</title>
        <authorList>
            <person name="Souvorov A."/>
            <person name="Agarwala R."/>
            <person name="Lipman D.J."/>
        </authorList>
    </citation>
    <scope>NUCLEOTIDE SEQUENCE</scope>
    <source>
        <strain evidence="1">HN1000</strain>
    </source>
</reference>
<proteinExistence type="predicted"/>
<sequence>MKKSSSFYLEEDIFGEIEKYQNDKNISSRNTALERIILEWKNLQEENKLLKQCLGNGVYRTNKKTNVTEEKKDIKRENPIIKNIFNNMPD</sequence>
<dbReference type="EMBL" id="DAEPXK010000008">
    <property type="protein sequence ID" value="HBH1541553.1"/>
    <property type="molecule type" value="Genomic_DNA"/>
</dbReference>
<evidence type="ECO:0000313" key="2">
    <source>
        <dbReference type="Proteomes" id="UP000878956"/>
    </source>
</evidence>
<protein>
    <submittedName>
        <fullName evidence="1">Uncharacterized protein</fullName>
    </submittedName>
</protein>
<accession>A0AAN5VJS9</accession>
<dbReference type="Proteomes" id="UP000878956">
    <property type="component" value="Unassembled WGS sequence"/>
</dbReference>
<organism evidence="1 2">
    <name type="scientific">Clostridioides difficile</name>
    <name type="common">Peptoclostridium difficile</name>
    <dbReference type="NCBI Taxonomy" id="1496"/>
    <lineage>
        <taxon>Bacteria</taxon>
        <taxon>Bacillati</taxon>
        <taxon>Bacillota</taxon>
        <taxon>Clostridia</taxon>
        <taxon>Peptostreptococcales</taxon>
        <taxon>Peptostreptococcaceae</taxon>
        <taxon>Clostridioides</taxon>
    </lineage>
</organism>
<dbReference type="RefSeq" id="WP_018112670.1">
    <property type="nucleotide sequence ID" value="NZ_BING01000018.1"/>
</dbReference>
<gene>
    <name evidence="1" type="ORF">KRM00_001014</name>
</gene>
<comment type="caution">
    <text evidence="1">The sequence shown here is derived from an EMBL/GenBank/DDBJ whole genome shotgun (WGS) entry which is preliminary data.</text>
</comment>
<evidence type="ECO:0000313" key="1">
    <source>
        <dbReference type="EMBL" id="HBH1541553.1"/>
    </source>
</evidence>